<dbReference type="Gene3D" id="3.100.10.10">
    <property type="match status" value="1"/>
</dbReference>
<dbReference type="InterPro" id="IPR000039">
    <property type="entry name" value="Ribosomal_eL18"/>
</dbReference>
<reference evidence="4" key="1">
    <citation type="journal article" date="2022" name="Int. J. Mol. Sci.">
        <title>Draft Genome of Tanacetum Coccineum: Genomic Comparison of Closely Related Tanacetum-Family Plants.</title>
        <authorList>
            <person name="Yamashiro T."/>
            <person name="Shiraishi A."/>
            <person name="Nakayama K."/>
            <person name="Satake H."/>
        </authorList>
    </citation>
    <scope>NUCLEOTIDE SEQUENCE</scope>
</reference>
<evidence type="ECO:0000313" key="4">
    <source>
        <dbReference type="EMBL" id="GJT89851.1"/>
    </source>
</evidence>
<proteinExistence type="predicted"/>
<evidence type="ECO:0000259" key="3">
    <source>
        <dbReference type="Pfam" id="PF17135"/>
    </source>
</evidence>
<accession>A0ABQ5HPR2</accession>
<evidence type="ECO:0000313" key="5">
    <source>
        <dbReference type="Proteomes" id="UP001151760"/>
    </source>
</evidence>
<dbReference type="EMBL" id="BQNB010019866">
    <property type="protein sequence ID" value="GJT89851.1"/>
    <property type="molecule type" value="Genomic_DNA"/>
</dbReference>
<dbReference type="PANTHER" id="PTHR10934">
    <property type="entry name" value="60S RIBOSOMAL PROTEIN L18"/>
    <property type="match status" value="1"/>
</dbReference>
<dbReference type="PANTHER" id="PTHR10934:SF2">
    <property type="entry name" value="LARGE RIBOSOMAL SUBUNIT PROTEIN EL18"/>
    <property type="match status" value="1"/>
</dbReference>
<dbReference type="InterPro" id="IPR021131">
    <property type="entry name" value="Ribosomal_uL15/eL18"/>
</dbReference>
<evidence type="ECO:0000256" key="2">
    <source>
        <dbReference type="ARBA" id="ARBA00023274"/>
    </source>
</evidence>
<protein>
    <submittedName>
        <fullName evidence="4">60S ribosomal protein L18-2</fullName>
    </submittedName>
</protein>
<keyword evidence="2" id="KW-0687">Ribonucleoprotein</keyword>
<keyword evidence="1 4" id="KW-0689">Ribosomal protein</keyword>
<feature type="domain" description="Large ribosomal subunit protein uL15/eL18" evidence="3">
    <location>
        <begin position="49"/>
        <end position="111"/>
    </location>
</feature>
<dbReference type="Pfam" id="PF17135">
    <property type="entry name" value="Ribosomal_L18"/>
    <property type="match status" value="1"/>
</dbReference>
<name>A0ABQ5HPR2_9ASTR</name>
<sequence length="224" mass="24706">MRAATKPRFKTITDKALPQRTCGRESIKNADSGNPRLGMNKKIGRRGEDLQDDKIAIVVGTVTNDVKVDEIPCMKVTALKFTKTIARIQNAGECLAFDQLALRAPFGQNAFNWIGGTGESRVEPIKEEEEKAAEVVATTETKFPMYGEERHQSRDWEVINEMSVGLSEAENLEVLKEAALFQASERCKLMLTVVMLGNVVVDIAPEDGHAPMESTGTKLCHTIN</sequence>
<keyword evidence="5" id="KW-1185">Reference proteome</keyword>
<organism evidence="4 5">
    <name type="scientific">Tanacetum coccineum</name>
    <dbReference type="NCBI Taxonomy" id="301880"/>
    <lineage>
        <taxon>Eukaryota</taxon>
        <taxon>Viridiplantae</taxon>
        <taxon>Streptophyta</taxon>
        <taxon>Embryophyta</taxon>
        <taxon>Tracheophyta</taxon>
        <taxon>Spermatophyta</taxon>
        <taxon>Magnoliopsida</taxon>
        <taxon>eudicotyledons</taxon>
        <taxon>Gunneridae</taxon>
        <taxon>Pentapetalae</taxon>
        <taxon>asterids</taxon>
        <taxon>campanulids</taxon>
        <taxon>Asterales</taxon>
        <taxon>Asteraceae</taxon>
        <taxon>Asteroideae</taxon>
        <taxon>Anthemideae</taxon>
        <taxon>Anthemidinae</taxon>
        <taxon>Tanacetum</taxon>
    </lineage>
</organism>
<comment type="caution">
    <text evidence="4">The sequence shown here is derived from an EMBL/GenBank/DDBJ whole genome shotgun (WGS) entry which is preliminary data.</text>
</comment>
<gene>
    <name evidence="4" type="ORF">Tco_1078696</name>
</gene>
<reference evidence="4" key="2">
    <citation type="submission" date="2022-01" db="EMBL/GenBank/DDBJ databases">
        <authorList>
            <person name="Yamashiro T."/>
            <person name="Shiraishi A."/>
            <person name="Satake H."/>
            <person name="Nakayama K."/>
        </authorList>
    </citation>
    <scope>NUCLEOTIDE SEQUENCE</scope>
</reference>
<evidence type="ECO:0000256" key="1">
    <source>
        <dbReference type="ARBA" id="ARBA00022980"/>
    </source>
</evidence>
<dbReference type="Proteomes" id="UP001151760">
    <property type="component" value="Unassembled WGS sequence"/>
</dbReference>
<dbReference type="GO" id="GO:0005840">
    <property type="term" value="C:ribosome"/>
    <property type="evidence" value="ECO:0007669"/>
    <property type="project" value="UniProtKB-KW"/>
</dbReference>